<reference evidence="3" key="1">
    <citation type="journal article" date="2005" name="Nature">
        <title>The map-based sequence of the rice genome.</title>
        <authorList>
            <consortium name="International rice genome sequencing project (IRGSP)"/>
            <person name="Matsumoto T."/>
            <person name="Wu J."/>
            <person name="Kanamori H."/>
            <person name="Katayose Y."/>
            <person name="Fujisawa M."/>
            <person name="Namiki N."/>
            <person name="Mizuno H."/>
            <person name="Yamamoto K."/>
            <person name="Antonio B.A."/>
            <person name="Baba T."/>
            <person name="Sakata K."/>
            <person name="Nagamura Y."/>
            <person name="Aoki H."/>
            <person name="Arikawa K."/>
            <person name="Arita K."/>
            <person name="Bito T."/>
            <person name="Chiden Y."/>
            <person name="Fujitsuka N."/>
            <person name="Fukunaka R."/>
            <person name="Hamada M."/>
            <person name="Harada C."/>
            <person name="Hayashi A."/>
            <person name="Hijishita S."/>
            <person name="Honda M."/>
            <person name="Hosokawa S."/>
            <person name="Ichikawa Y."/>
            <person name="Idonuma A."/>
            <person name="Iijima M."/>
            <person name="Ikeda M."/>
            <person name="Ikeno M."/>
            <person name="Ito K."/>
            <person name="Ito S."/>
            <person name="Ito T."/>
            <person name="Ito Y."/>
            <person name="Ito Y."/>
            <person name="Iwabuchi A."/>
            <person name="Kamiya K."/>
            <person name="Karasawa W."/>
            <person name="Kurita K."/>
            <person name="Katagiri S."/>
            <person name="Kikuta A."/>
            <person name="Kobayashi H."/>
            <person name="Kobayashi N."/>
            <person name="Machita K."/>
            <person name="Maehara T."/>
            <person name="Masukawa M."/>
            <person name="Mizubayashi T."/>
            <person name="Mukai Y."/>
            <person name="Nagasaki H."/>
            <person name="Nagata Y."/>
            <person name="Naito S."/>
            <person name="Nakashima M."/>
            <person name="Nakama Y."/>
            <person name="Nakamichi Y."/>
            <person name="Nakamura M."/>
            <person name="Meguro A."/>
            <person name="Negishi M."/>
            <person name="Ohta I."/>
            <person name="Ohta T."/>
            <person name="Okamoto M."/>
            <person name="Ono N."/>
            <person name="Saji S."/>
            <person name="Sakaguchi M."/>
            <person name="Sakai K."/>
            <person name="Shibata M."/>
            <person name="Shimokawa T."/>
            <person name="Song J."/>
            <person name="Takazaki Y."/>
            <person name="Terasawa K."/>
            <person name="Tsugane M."/>
            <person name="Tsuji K."/>
            <person name="Ueda S."/>
            <person name="Waki K."/>
            <person name="Yamagata H."/>
            <person name="Yamamoto M."/>
            <person name="Yamamoto S."/>
            <person name="Yamane H."/>
            <person name="Yoshiki S."/>
            <person name="Yoshihara R."/>
            <person name="Yukawa K."/>
            <person name="Zhong H."/>
            <person name="Yano M."/>
            <person name="Yuan Q."/>
            <person name="Ouyang S."/>
            <person name="Liu J."/>
            <person name="Jones K.M."/>
            <person name="Gansberger K."/>
            <person name="Moffat K."/>
            <person name="Hill J."/>
            <person name="Bera J."/>
            <person name="Fadrosh D."/>
            <person name="Jin S."/>
            <person name="Johri S."/>
            <person name="Kim M."/>
            <person name="Overton L."/>
            <person name="Reardon M."/>
            <person name="Tsitrin T."/>
            <person name="Vuong H."/>
            <person name="Weaver B."/>
            <person name="Ciecko A."/>
            <person name="Tallon L."/>
            <person name="Jackson J."/>
            <person name="Pai G."/>
            <person name="Aken S.V."/>
            <person name="Utterback T."/>
            <person name="Reidmuller S."/>
            <person name="Feldblyum T."/>
            <person name="Hsiao J."/>
            <person name="Zismann V."/>
            <person name="Iobst S."/>
            <person name="de Vazeille A.R."/>
            <person name="Buell C.R."/>
            <person name="Ying K."/>
            <person name="Li Y."/>
            <person name="Lu T."/>
            <person name="Huang Y."/>
            <person name="Zhao Q."/>
            <person name="Feng Q."/>
            <person name="Zhang L."/>
            <person name="Zhu J."/>
            <person name="Weng Q."/>
            <person name="Mu J."/>
            <person name="Lu Y."/>
            <person name="Fan D."/>
            <person name="Liu Y."/>
            <person name="Guan J."/>
            <person name="Zhang Y."/>
            <person name="Yu S."/>
            <person name="Liu X."/>
            <person name="Zhang Y."/>
            <person name="Hong G."/>
            <person name="Han B."/>
            <person name="Choisne N."/>
            <person name="Demange N."/>
            <person name="Orjeda G."/>
            <person name="Samain S."/>
            <person name="Cattolico L."/>
            <person name="Pelletier E."/>
            <person name="Couloux A."/>
            <person name="Segurens B."/>
            <person name="Wincker P."/>
            <person name="D'Hont A."/>
            <person name="Scarpelli C."/>
            <person name="Weissenbach J."/>
            <person name="Salanoubat M."/>
            <person name="Quetier F."/>
            <person name="Yu Y."/>
            <person name="Kim H.R."/>
            <person name="Rambo T."/>
            <person name="Currie J."/>
            <person name="Collura K."/>
            <person name="Luo M."/>
            <person name="Yang T."/>
            <person name="Ammiraju J.S.S."/>
            <person name="Engler F."/>
            <person name="Soderlund C."/>
            <person name="Wing R.A."/>
            <person name="Palmer L.E."/>
            <person name="de la Bastide M."/>
            <person name="Spiegel L."/>
            <person name="Nascimento L."/>
            <person name="Zutavern T."/>
            <person name="O'Shaughnessy A."/>
            <person name="Dike S."/>
            <person name="Dedhia N."/>
            <person name="Preston R."/>
            <person name="Balija V."/>
            <person name="McCombie W.R."/>
            <person name="Chow T."/>
            <person name="Chen H."/>
            <person name="Chung M."/>
            <person name="Chen C."/>
            <person name="Shaw J."/>
            <person name="Wu H."/>
            <person name="Hsiao K."/>
            <person name="Chao Y."/>
            <person name="Chu M."/>
            <person name="Cheng C."/>
            <person name="Hour A."/>
            <person name="Lee P."/>
            <person name="Lin S."/>
            <person name="Lin Y."/>
            <person name="Liou J."/>
            <person name="Liu S."/>
            <person name="Hsing Y."/>
            <person name="Raghuvanshi S."/>
            <person name="Mohanty A."/>
            <person name="Bharti A.K."/>
            <person name="Gaur A."/>
            <person name="Gupta V."/>
            <person name="Kumar D."/>
            <person name="Ravi V."/>
            <person name="Vij S."/>
            <person name="Kapur A."/>
            <person name="Khurana P."/>
            <person name="Khurana P."/>
            <person name="Khurana J.P."/>
            <person name="Tyagi A.K."/>
            <person name="Gaikwad K."/>
            <person name="Singh A."/>
            <person name="Dalal V."/>
            <person name="Srivastava S."/>
            <person name="Dixit A."/>
            <person name="Pal A.K."/>
            <person name="Ghazi I.A."/>
            <person name="Yadav M."/>
            <person name="Pandit A."/>
            <person name="Bhargava A."/>
            <person name="Sureshbabu K."/>
            <person name="Batra K."/>
            <person name="Sharma T.R."/>
            <person name="Mohapatra T."/>
            <person name="Singh N.K."/>
            <person name="Messing J."/>
            <person name="Nelson A.B."/>
            <person name="Fuks G."/>
            <person name="Kavchok S."/>
            <person name="Keizer G."/>
            <person name="Linton E."/>
            <person name="Llaca V."/>
            <person name="Song R."/>
            <person name="Tanyolac B."/>
            <person name="Young S."/>
            <person name="Ho-Il K."/>
            <person name="Hahn J.H."/>
            <person name="Sangsakoo G."/>
            <person name="Vanavichit A."/>
            <person name="de Mattos Luiz.A.T."/>
            <person name="Zimmer P.D."/>
            <person name="Malone G."/>
            <person name="Dellagostin O."/>
            <person name="de Oliveira A.C."/>
            <person name="Bevan M."/>
            <person name="Bancroft I."/>
            <person name="Minx P."/>
            <person name="Cordum H."/>
            <person name="Wilson R."/>
            <person name="Cheng Z."/>
            <person name="Jin W."/>
            <person name="Jiang J."/>
            <person name="Leong S.A."/>
            <person name="Iwama H."/>
            <person name="Gojobori T."/>
            <person name="Itoh T."/>
            <person name="Niimura Y."/>
            <person name="Fujii Y."/>
            <person name="Habara T."/>
            <person name="Sakai H."/>
            <person name="Sato Y."/>
            <person name="Wilson G."/>
            <person name="Kumar K."/>
            <person name="McCouch S."/>
            <person name="Juretic N."/>
            <person name="Hoen D."/>
            <person name="Wright S."/>
            <person name="Bruskiewich R."/>
            <person name="Bureau T."/>
            <person name="Miyao A."/>
            <person name="Hirochika H."/>
            <person name="Nishikawa T."/>
            <person name="Kadowaki K."/>
            <person name="Sugiura M."/>
            <person name="Burr B."/>
            <person name="Sasaki T."/>
        </authorList>
    </citation>
    <scope>NUCLEOTIDE SEQUENCE [LARGE SCALE GENOMIC DNA]</scope>
    <source>
        <strain evidence="3">cv. Nipponbare</strain>
    </source>
</reference>
<dbReference type="FunCoup" id="A0A0P0WRH9">
    <property type="interactions" value="331"/>
</dbReference>
<proteinExistence type="predicted"/>
<reference evidence="2 3" key="3">
    <citation type="journal article" date="2013" name="Rice">
        <title>Improvement of the Oryza sativa Nipponbare reference genome using next generation sequence and optical map data.</title>
        <authorList>
            <person name="Kawahara Y."/>
            <person name="de la Bastide M."/>
            <person name="Hamilton J.P."/>
            <person name="Kanamori H."/>
            <person name="McCombie W.R."/>
            <person name="Ouyang S."/>
            <person name="Schwartz D.C."/>
            <person name="Tanaka T."/>
            <person name="Wu J."/>
            <person name="Zhou S."/>
            <person name="Childs K.L."/>
            <person name="Davidson R.M."/>
            <person name="Lin H."/>
            <person name="Quesada-Ocampo L."/>
            <person name="Vaillancourt B."/>
            <person name="Sakai H."/>
            <person name="Lee S.S."/>
            <person name="Kim J."/>
            <person name="Numa H."/>
            <person name="Itoh T."/>
            <person name="Buell C.R."/>
            <person name="Matsumoto T."/>
        </authorList>
    </citation>
    <scope>NUCLEOTIDE SEQUENCE [LARGE SCALE GENOMIC DNA]</scope>
    <source>
        <strain evidence="3">cv. Nipponbare</strain>
    </source>
</reference>
<dbReference type="AlphaFoldDB" id="A0A0P0WRH9"/>
<evidence type="ECO:0000256" key="1">
    <source>
        <dbReference type="SAM" id="MobiDB-lite"/>
    </source>
</evidence>
<name>A0A0P0WRH9_ORYSJ</name>
<dbReference type="EMBL" id="AP014961">
    <property type="protein sequence ID" value="BAS95581.1"/>
    <property type="molecule type" value="Genomic_DNA"/>
</dbReference>
<dbReference type="InParanoid" id="A0A0P0WRH9"/>
<dbReference type="Proteomes" id="UP000059680">
    <property type="component" value="Chromosome 5"/>
</dbReference>
<gene>
    <name evidence="2" type="ordered locus">Os05g0586800</name>
    <name evidence="2" type="ORF">OSNPB_050586800</name>
</gene>
<protein>
    <submittedName>
        <fullName evidence="2">Os05g0586800 protein</fullName>
    </submittedName>
</protein>
<evidence type="ECO:0000313" key="2">
    <source>
        <dbReference type="EMBL" id="BAS95581.1"/>
    </source>
</evidence>
<sequence length="213" mass="22582">MLNTAATSHSTLPNTHIVHAQLRPCVTHRRLGASSAVDDGADQEEQAPEKHRHLHARLQQLRPPVGALVHLARVEYRPQQPHQRRGEQRVRRVRLPLALFHVKAEKAMATTARTHPATCSAGTRSSTRPSWASYLTSPTRQSTPARCAARSCALTAATSASATAATASAALLAPPPPPPPADSAASATAKSSAANTYAPALMYSHRRTASAGP</sequence>
<feature type="region of interest" description="Disordered" evidence="1">
    <location>
        <begin position="109"/>
        <end position="142"/>
    </location>
</feature>
<feature type="region of interest" description="Disordered" evidence="1">
    <location>
        <begin position="170"/>
        <end position="190"/>
    </location>
</feature>
<accession>A0A0P0WRH9</accession>
<reference evidence="2 3" key="2">
    <citation type="journal article" date="2013" name="Plant Cell Physiol.">
        <title>Rice Annotation Project Database (RAP-DB): an integrative and interactive database for rice genomics.</title>
        <authorList>
            <person name="Sakai H."/>
            <person name="Lee S.S."/>
            <person name="Tanaka T."/>
            <person name="Numa H."/>
            <person name="Kim J."/>
            <person name="Kawahara Y."/>
            <person name="Wakimoto H."/>
            <person name="Yang C.C."/>
            <person name="Iwamoto M."/>
            <person name="Abe T."/>
            <person name="Yamada Y."/>
            <person name="Muto A."/>
            <person name="Inokuchi H."/>
            <person name="Ikemura T."/>
            <person name="Matsumoto T."/>
            <person name="Sasaki T."/>
            <person name="Itoh T."/>
        </authorList>
    </citation>
    <scope>NUCLEOTIDE SEQUENCE [LARGE SCALE GENOMIC DNA]</scope>
    <source>
        <strain evidence="3">cv. Nipponbare</strain>
    </source>
</reference>
<keyword evidence="3" id="KW-1185">Reference proteome</keyword>
<evidence type="ECO:0000313" key="3">
    <source>
        <dbReference type="Proteomes" id="UP000059680"/>
    </source>
</evidence>
<feature type="compositionally biased region" description="Polar residues" evidence="1">
    <location>
        <begin position="120"/>
        <end position="142"/>
    </location>
</feature>
<dbReference type="PaxDb" id="39947-A0A0P0WRH9"/>
<feature type="non-terminal residue" evidence="2">
    <location>
        <position position="1"/>
    </location>
</feature>
<organism evidence="2 3">
    <name type="scientific">Oryza sativa subsp. japonica</name>
    <name type="common">Rice</name>
    <dbReference type="NCBI Taxonomy" id="39947"/>
    <lineage>
        <taxon>Eukaryota</taxon>
        <taxon>Viridiplantae</taxon>
        <taxon>Streptophyta</taxon>
        <taxon>Embryophyta</taxon>
        <taxon>Tracheophyta</taxon>
        <taxon>Spermatophyta</taxon>
        <taxon>Magnoliopsida</taxon>
        <taxon>Liliopsida</taxon>
        <taxon>Poales</taxon>
        <taxon>Poaceae</taxon>
        <taxon>BOP clade</taxon>
        <taxon>Oryzoideae</taxon>
        <taxon>Oryzeae</taxon>
        <taxon>Oryzinae</taxon>
        <taxon>Oryza</taxon>
        <taxon>Oryza sativa</taxon>
    </lineage>
</organism>